<dbReference type="PATRIC" id="fig|1265738.3.peg.6269"/>
<keyword evidence="2" id="KW-1185">Reference proteome</keyword>
<dbReference type="AlphaFoldDB" id="M5RS80"/>
<gene>
    <name evidence="1" type="ORF">RMSM_06288</name>
</gene>
<organism evidence="1 2">
    <name type="scientific">Rhodopirellula maiorica SM1</name>
    <dbReference type="NCBI Taxonomy" id="1265738"/>
    <lineage>
        <taxon>Bacteria</taxon>
        <taxon>Pseudomonadati</taxon>
        <taxon>Planctomycetota</taxon>
        <taxon>Planctomycetia</taxon>
        <taxon>Pirellulales</taxon>
        <taxon>Pirellulaceae</taxon>
        <taxon>Novipirellula</taxon>
    </lineage>
</organism>
<name>M5RS80_9BACT</name>
<evidence type="ECO:0000313" key="1">
    <source>
        <dbReference type="EMBL" id="EMI16794.1"/>
    </source>
</evidence>
<dbReference type="Proteomes" id="UP000011991">
    <property type="component" value="Unassembled WGS sequence"/>
</dbReference>
<protein>
    <submittedName>
        <fullName evidence="1">Putative secreted protein</fullName>
    </submittedName>
</protein>
<proteinExistence type="predicted"/>
<evidence type="ECO:0000313" key="2">
    <source>
        <dbReference type="Proteomes" id="UP000011991"/>
    </source>
</evidence>
<comment type="caution">
    <text evidence="1">The sequence shown here is derived from an EMBL/GenBank/DDBJ whole genome shotgun (WGS) entry which is preliminary data.</text>
</comment>
<sequence>MNLRSMLRPRSHSARGLFGLPLFATFVLGLLCPNNLALADETLSNRLWLVSTRAASSCAPSLNQTNQIKFWSSDPSVPWQQANLGNFLNCVNGDVAADPVPLCIYVHENRVSAQEAWGRAKSIYCQLQRAAPSPNDRFRLVMISWPSDRIGIRPRPDAQIKAQRSEMHGYYLAWLLEQIDPRVPISLFGTSYGPRMITAALHFRAGGTISGRQLATTNASLRPPVRVALFASALDCDWLLPNHHHGRALTQVERMLIMYNPSDSVLHWYPRLNGRGGPAALGSVGLSPSRLGVDGYKVQQLNVSRSVGKTHSWQAYEGNPAIMSRVAPYLLRQSDYLP</sequence>
<accession>M5RS80</accession>
<dbReference type="EMBL" id="ANOG01000911">
    <property type="protein sequence ID" value="EMI16794.1"/>
    <property type="molecule type" value="Genomic_DNA"/>
</dbReference>
<reference evidence="1 2" key="1">
    <citation type="journal article" date="2013" name="Mar. Genomics">
        <title>Expression of sulfatases in Rhodopirellula baltica and the diversity of sulfatases in the genus Rhodopirellula.</title>
        <authorList>
            <person name="Wegner C.E."/>
            <person name="Richter-Heitmann T."/>
            <person name="Klindworth A."/>
            <person name="Klockow C."/>
            <person name="Richter M."/>
            <person name="Achstetter T."/>
            <person name="Glockner F.O."/>
            <person name="Harder J."/>
        </authorList>
    </citation>
    <scope>NUCLEOTIDE SEQUENCE [LARGE SCALE GENOMIC DNA]</scope>
    <source>
        <strain evidence="1 2">SM1</strain>
    </source>
</reference>